<dbReference type="RefSeq" id="WP_076761880.1">
    <property type="nucleotide sequence ID" value="NZ_JARMMK010000008.1"/>
</dbReference>
<feature type="transmembrane region" description="Helical" evidence="1">
    <location>
        <begin position="197"/>
        <end position="216"/>
    </location>
</feature>
<feature type="transmembrane region" description="Helical" evidence="1">
    <location>
        <begin position="154"/>
        <end position="185"/>
    </location>
</feature>
<accession>A0A1R1QS36</accession>
<keyword evidence="1" id="KW-0812">Transmembrane</keyword>
<feature type="transmembrane region" description="Helical" evidence="1">
    <location>
        <begin position="28"/>
        <end position="45"/>
    </location>
</feature>
<evidence type="ECO:0000313" key="3">
    <source>
        <dbReference type="Proteomes" id="UP000187367"/>
    </source>
</evidence>
<keyword evidence="1" id="KW-1133">Transmembrane helix</keyword>
<gene>
    <name evidence="2" type="ORF">BW143_06035</name>
</gene>
<keyword evidence="1" id="KW-0472">Membrane</keyword>
<protein>
    <recommendedName>
        <fullName evidence="4">DUF1189 domain-containing protein</fullName>
    </recommendedName>
</protein>
<proteinExistence type="predicted"/>
<comment type="caution">
    <text evidence="2">The sequence shown here is derived from an EMBL/GenBank/DDBJ whole genome shotgun (WGS) entry which is preliminary data.</text>
</comment>
<organism evidence="2 3">
    <name type="scientific">Bacillus swezeyi</name>
    <dbReference type="NCBI Taxonomy" id="1925020"/>
    <lineage>
        <taxon>Bacteria</taxon>
        <taxon>Bacillati</taxon>
        <taxon>Bacillota</taxon>
        <taxon>Bacilli</taxon>
        <taxon>Bacillales</taxon>
        <taxon>Bacillaceae</taxon>
        <taxon>Bacillus</taxon>
    </lineage>
</organism>
<dbReference type="Proteomes" id="UP000187367">
    <property type="component" value="Unassembled WGS sequence"/>
</dbReference>
<name>A0A1R1QS36_9BACI</name>
<keyword evidence="3" id="KW-1185">Reference proteome</keyword>
<dbReference type="InterPro" id="IPR009574">
    <property type="entry name" value="DUF1189"/>
</dbReference>
<dbReference type="OrthoDB" id="1903376at2"/>
<sequence>MNLFQQFYKSTYSTPAIAKTRFQGIGKTILYVFLLSVIAALPNLYHMSSGVVKTMNSFQSAVQEIPDFTIKDGSLHTDAQKATESQSFGFVIVFDPTDSYGTKQIKDKQNSVGILKDKFVIAIDGQVQEMPYTMLPEEMTKQDILTLVEQNKSVIVPVLCILLFLATAAGKFIDVTVLAVIGLLVRNGLKKKLAYKQLWVMSAYSITLATVFFAIMDSLQAVVPSEFLLNWAVNFIMLFLAIKETPSQKTTG</sequence>
<accession>A0A1R1RU87</accession>
<evidence type="ECO:0000256" key="1">
    <source>
        <dbReference type="SAM" id="Phobius"/>
    </source>
</evidence>
<feature type="transmembrane region" description="Helical" evidence="1">
    <location>
        <begin position="222"/>
        <end position="242"/>
    </location>
</feature>
<evidence type="ECO:0008006" key="4">
    <source>
        <dbReference type="Google" id="ProtNLM"/>
    </source>
</evidence>
<dbReference type="EMBL" id="MTJL01000010">
    <property type="protein sequence ID" value="OMI07454.1"/>
    <property type="molecule type" value="Genomic_DNA"/>
</dbReference>
<dbReference type="AlphaFoldDB" id="A0A1R1QS36"/>
<reference evidence="2 3" key="1">
    <citation type="submission" date="2017-01" db="EMBL/GenBank/DDBJ databases">
        <title>Bacillus phylogenomics.</title>
        <authorList>
            <person name="Dunlap C."/>
        </authorList>
    </citation>
    <scope>NUCLEOTIDE SEQUENCE [LARGE SCALE GENOMIC DNA]</scope>
    <source>
        <strain evidence="2 3">NRRL B-41282</strain>
    </source>
</reference>
<dbReference type="Pfam" id="PF06691">
    <property type="entry name" value="DUF1189"/>
    <property type="match status" value="1"/>
</dbReference>
<evidence type="ECO:0000313" key="2">
    <source>
        <dbReference type="EMBL" id="OMI07454.1"/>
    </source>
</evidence>